<feature type="region of interest" description="Disordered" evidence="1">
    <location>
        <begin position="46"/>
        <end position="69"/>
    </location>
</feature>
<evidence type="ECO:0000256" key="2">
    <source>
        <dbReference type="SAM" id="SignalP"/>
    </source>
</evidence>
<dbReference type="STRING" id="1658174.A0A1J9Q3R5"/>
<gene>
    <name evidence="3" type="ORF">ACJ73_05485</name>
</gene>
<dbReference type="EMBL" id="LGTZ01000864">
    <property type="protein sequence ID" value="OJD23160.1"/>
    <property type="molecule type" value="Genomic_DNA"/>
</dbReference>
<sequence length="120" mass="12829">MKSISLPVLLSLAVSISAAPLEQSILINPSNDGLRPMEEAMISTLSTLPSSISSPTERESNRLVPTEEAGARCTRNRNVMEMSFRSTTLGIRICAIKTGAIGLIATIVDLRIDGLGVEFN</sequence>
<organism evidence="3 4">
    <name type="scientific">Blastomyces percursus</name>
    <dbReference type="NCBI Taxonomy" id="1658174"/>
    <lineage>
        <taxon>Eukaryota</taxon>
        <taxon>Fungi</taxon>
        <taxon>Dikarya</taxon>
        <taxon>Ascomycota</taxon>
        <taxon>Pezizomycotina</taxon>
        <taxon>Eurotiomycetes</taxon>
        <taxon>Eurotiomycetidae</taxon>
        <taxon>Onygenales</taxon>
        <taxon>Ajellomycetaceae</taxon>
        <taxon>Blastomyces</taxon>
    </lineage>
</organism>
<accession>A0A1J9Q3R5</accession>
<name>A0A1J9Q3R5_9EURO</name>
<dbReference type="Proteomes" id="UP000242791">
    <property type="component" value="Unassembled WGS sequence"/>
</dbReference>
<proteinExistence type="predicted"/>
<feature type="signal peptide" evidence="2">
    <location>
        <begin position="1"/>
        <end position="18"/>
    </location>
</feature>
<feature type="compositionally biased region" description="Low complexity" evidence="1">
    <location>
        <begin position="46"/>
        <end position="55"/>
    </location>
</feature>
<dbReference type="OrthoDB" id="2910287at2759"/>
<reference evidence="3 4" key="1">
    <citation type="submission" date="2015-08" db="EMBL/GenBank/DDBJ databases">
        <title>Emmonsia species relationships and genome sequence.</title>
        <authorList>
            <person name="Cuomo C.A."/>
            <person name="Schwartz I.S."/>
            <person name="Kenyon C."/>
            <person name="De Hoog G.S."/>
            <person name="Govender N.P."/>
            <person name="Botha A."/>
            <person name="Moreno L."/>
            <person name="De Vries M."/>
            <person name="Munoz J.F."/>
            <person name="Stielow J.B."/>
        </authorList>
    </citation>
    <scope>NUCLEOTIDE SEQUENCE [LARGE SCALE GENOMIC DNA]</scope>
    <source>
        <strain evidence="3 4">EI222</strain>
    </source>
</reference>
<protein>
    <submittedName>
        <fullName evidence="3">Uncharacterized protein</fullName>
    </submittedName>
</protein>
<evidence type="ECO:0000256" key="1">
    <source>
        <dbReference type="SAM" id="MobiDB-lite"/>
    </source>
</evidence>
<evidence type="ECO:0000313" key="3">
    <source>
        <dbReference type="EMBL" id="OJD23160.1"/>
    </source>
</evidence>
<feature type="chain" id="PRO_5012792090" evidence="2">
    <location>
        <begin position="19"/>
        <end position="120"/>
    </location>
</feature>
<dbReference type="AlphaFoldDB" id="A0A1J9Q3R5"/>
<keyword evidence="4" id="KW-1185">Reference proteome</keyword>
<comment type="caution">
    <text evidence="3">The sequence shown here is derived from an EMBL/GenBank/DDBJ whole genome shotgun (WGS) entry which is preliminary data.</text>
</comment>
<evidence type="ECO:0000313" key="4">
    <source>
        <dbReference type="Proteomes" id="UP000242791"/>
    </source>
</evidence>
<dbReference type="VEuPathDB" id="FungiDB:ACJ73_05485"/>
<keyword evidence="2" id="KW-0732">Signal</keyword>